<dbReference type="EMBL" id="QTTQ01000010">
    <property type="protein sequence ID" value="REE81998.1"/>
    <property type="molecule type" value="Genomic_DNA"/>
</dbReference>
<dbReference type="Proteomes" id="UP000256429">
    <property type="component" value="Unassembled WGS sequence"/>
</dbReference>
<sequence length="255" mass="29840">MRYKLKKINNTYQLGKRYLNDFFHTDAYNKNVIEKGKTPSRTDVINYLVSKFNREVHYLEIGVRYPDHNFNKINAKFKYSVDPGVENKANPVKFKLTSDEFFSELKSNKILITNNKFDIIFIDGLHQANQVERDILNSLEFLSEDGFIIVHDCNPPTESHARETYEYVLSPSGGSWNGTTWKAFYKFRKSTTFFSCCIDSDWGIGIISKKIKLGEPTKINNPFFEFQIFDKNRVKSLNLISFENFMRILEINTKS</sequence>
<dbReference type="GO" id="GO:0032259">
    <property type="term" value="P:methylation"/>
    <property type="evidence" value="ECO:0007669"/>
    <property type="project" value="UniProtKB-KW"/>
</dbReference>
<gene>
    <name evidence="1" type="ORF">BX611_1541</name>
</gene>
<comment type="caution">
    <text evidence="1">The sequence shown here is derived from an EMBL/GenBank/DDBJ whole genome shotgun (WGS) entry which is preliminary data.</text>
</comment>
<accession>A0A3D9RR81</accession>
<keyword evidence="2" id="KW-1185">Reference proteome</keyword>
<dbReference type="AlphaFoldDB" id="A0A3D9RR81"/>
<dbReference type="Pfam" id="PF13578">
    <property type="entry name" value="Methyltransf_24"/>
    <property type="match status" value="1"/>
</dbReference>
<proteinExistence type="predicted"/>
<protein>
    <submittedName>
        <fullName evidence="1">Methyltransferase family protein</fullName>
    </submittedName>
</protein>
<dbReference type="RefSeq" id="WP_115879774.1">
    <property type="nucleotide sequence ID" value="NZ_QTTQ01000010.1"/>
</dbReference>
<dbReference type="GO" id="GO:0008168">
    <property type="term" value="F:methyltransferase activity"/>
    <property type="evidence" value="ECO:0007669"/>
    <property type="project" value="UniProtKB-KW"/>
</dbReference>
<keyword evidence="1" id="KW-0808">Transferase</keyword>
<dbReference type="InterPro" id="IPR029063">
    <property type="entry name" value="SAM-dependent_MTases_sf"/>
</dbReference>
<dbReference type="OrthoDB" id="799111at2"/>
<dbReference type="SUPFAM" id="SSF53335">
    <property type="entry name" value="S-adenosyl-L-methionine-dependent methyltransferases"/>
    <property type="match status" value="1"/>
</dbReference>
<organism evidence="1 2">
    <name type="scientific">Lutibacter oceani</name>
    <dbReference type="NCBI Taxonomy" id="1853311"/>
    <lineage>
        <taxon>Bacteria</taxon>
        <taxon>Pseudomonadati</taxon>
        <taxon>Bacteroidota</taxon>
        <taxon>Flavobacteriia</taxon>
        <taxon>Flavobacteriales</taxon>
        <taxon>Flavobacteriaceae</taxon>
        <taxon>Lutibacter</taxon>
    </lineage>
</organism>
<evidence type="ECO:0000313" key="1">
    <source>
        <dbReference type="EMBL" id="REE81998.1"/>
    </source>
</evidence>
<name>A0A3D9RR81_9FLAO</name>
<dbReference type="Gene3D" id="3.40.50.150">
    <property type="entry name" value="Vaccinia Virus protein VP39"/>
    <property type="match status" value="1"/>
</dbReference>
<keyword evidence="1" id="KW-0489">Methyltransferase</keyword>
<evidence type="ECO:0000313" key="2">
    <source>
        <dbReference type="Proteomes" id="UP000256429"/>
    </source>
</evidence>
<reference evidence="1 2" key="1">
    <citation type="submission" date="2018-08" db="EMBL/GenBank/DDBJ databases">
        <title>Genomic Encyclopedia of Type Strains, Phase III (KMG-III): the genomes of soil and plant-associated and newly described type strains.</title>
        <authorList>
            <person name="Whitman W."/>
        </authorList>
    </citation>
    <scope>NUCLEOTIDE SEQUENCE [LARGE SCALE GENOMIC DNA]</scope>
    <source>
        <strain evidence="1 2">325-5</strain>
    </source>
</reference>